<dbReference type="eggNOG" id="COG0232">
    <property type="taxonomic scope" value="Bacteria"/>
</dbReference>
<evidence type="ECO:0000259" key="2">
    <source>
        <dbReference type="PROSITE" id="PS51831"/>
    </source>
</evidence>
<gene>
    <name evidence="3" type="ORF">OP10G_3855</name>
</gene>
<dbReference type="Pfam" id="PF13286">
    <property type="entry name" value="HD_assoc"/>
    <property type="match status" value="1"/>
</dbReference>
<dbReference type="InterPro" id="IPR006261">
    <property type="entry name" value="dGTPase"/>
</dbReference>
<name>A0A068NUL2_FIMGI</name>
<dbReference type="Gene3D" id="1.10.3210.10">
    <property type="entry name" value="Hypothetical protein af1432"/>
    <property type="match status" value="1"/>
</dbReference>
<dbReference type="InterPro" id="IPR050135">
    <property type="entry name" value="dGTPase-like"/>
</dbReference>
<dbReference type="PANTHER" id="PTHR11373">
    <property type="entry name" value="DEOXYNUCLEOSIDE TRIPHOSPHATE TRIPHOSPHOHYDROLASE"/>
    <property type="match status" value="1"/>
</dbReference>
<dbReference type="PANTHER" id="PTHR11373:SF43">
    <property type="entry name" value="DEOXYGUANOSINETRIPHOSPHATE TRIPHOSPHOHYDROLASE-LIKE PROTEIN"/>
    <property type="match status" value="1"/>
</dbReference>
<dbReference type="CDD" id="cd00077">
    <property type="entry name" value="HDc"/>
    <property type="match status" value="1"/>
</dbReference>
<evidence type="ECO:0000256" key="1">
    <source>
        <dbReference type="ARBA" id="ARBA00022801"/>
    </source>
</evidence>
<evidence type="ECO:0000313" key="4">
    <source>
        <dbReference type="Proteomes" id="UP000027982"/>
    </source>
</evidence>
<dbReference type="STRING" id="661478.OP10G_3855"/>
<dbReference type="HOGENOM" id="CLU_028163_1_1_0"/>
<keyword evidence="1 3" id="KW-0378">Hydrolase</keyword>
<dbReference type="InterPro" id="IPR006674">
    <property type="entry name" value="HD_domain"/>
</dbReference>
<evidence type="ECO:0000313" key="3">
    <source>
        <dbReference type="EMBL" id="AIE87223.1"/>
    </source>
</evidence>
<accession>A0A068NUL2</accession>
<sequence>MPHHVRELTERRELETLSPFAAKAAESRGRLVDEPHDPVRTVYQRDRDRILHSKPFRRLKHKTQVFIDPMGDHYRTRMTHTLEVSQVARTIGRALRLNEDLIEAIALGHDIGHTPFGHAGEHALDEAVREFASAPCRGGDDCPRGFRHDVQSLRIVDHLAKLNLTYETRGGIGGHSKGRGDLSAKDGTPTSTLEASVVRISDRIAYLSHDIEDAQRSGIIDDIPAVFDRLGSNSSQRIGTMVQDVIVHSLDQPNISMSPELLRCMNELKEWMFENVYLLYPTMYPDIPKAQNMVKELFRHFVLPDNLPEGYEGVQGAIDYIAGMTDRFAIETYSRLKLPSAWRLP</sequence>
<dbReference type="NCBIfam" id="TIGR01353">
    <property type="entry name" value="dGTP_triPase"/>
    <property type="match status" value="1"/>
</dbReference>
<dbReference type="InterPro" id="IPR026875">
    <property type="entry name" value="PHydrolase_assoc_dom"/>
</dbReference>
<keyword evidence="4" id="KW-1185">Reference proteome</keyword>
<feature type="domain" description="HD" evidence="2">
    <location>
        <begin position="77"/>
        <end position="207"/>
    </location>
</feature>
<dbReference type="NCBIfam" id="NF002327">
    <property type="entry name" value="PRK01286.1-2"/>
    <property type="match status" value="1"/>
</dbReference>
<dbReference type="GO" id="GO:0006203">
    <property type="term" value="P:dGTP catabolic process"/>
    <property type="evidence" value="ECO:0007669"/>
    <property type="project" value="TreeGrafter"/>
</dbReference>
<dbReference type="Proteomes" id="UP000027982">
    <property type="component" value="Chromosome"/>
</dbReference>
<dbReference type="EMBL" id="CP007139">
    <property type="protein sequence ID" value="AIE87223.1"/>
    <property type="molecule type" value="Genomic_DNA"/>
</dbReference>
<dbReference type="RefSeq" id="WP_025228861.1">
    <property type="nucleotide sequence ID" value="NZ_CP007139.1"/>
</dbReference>
<dbReference type="OrthoDB" id="9803619at2"/>
<dbReference type="KEGG" id="fgi:OP10G_3855"/>
<dbReference type="SUPFAM" id="SSF109604">
    <property type="entry name" value="HD-domain/PDEase-like"/>
    <property type="match status" value="1"/>
</dbReference>
<dbReference type="PROSITE" id="PS51831">
    <property type="entry name" value="HD"/>
    <property type="match status" value="1"/>
</dbReference>
<dbReference type="AlphaFoldDB" id="A0A068NUL2"/>
<protein>
    <submittedName>
        <fullName evidence="3">Deoxyguanosinetriphosphate triphosphohydrolase-like protein</fullName>
    </submittedName>
</protein>
<dbReference type="GO" id="GO:0008832">
    <property type="term" value="F:dGTPase activity"/>
    <property type="evidence" value="ECO:0007669"/>
    <property type="project" value="TreeGrafter"/>
</dbReference>
<dbReference type="SMART" id="SM00471">
    <property type="entry name" value="HDc"/>
    <property type="match status" value="1"/>
</dbReference>
<organism evidence="3 4">
    <name type="scientific">Fimbriimonas ginsengisoli Gsoil 348</name>
    <dbReference type="NCBI Taxonomy" id="661478"/>
    <lineage>
        <taxon>Bacteria</taxon>
        <taxon>Bacillati</taxon>
        <taxon>Armatimonadota</taxon>
        <taxon>Fimbriimonadia</taxon>
        <taxon>Fimbriimonadales</taxon>
        <taxon>Fimbriimonadaceae</taxon>
        <taxon>Fimbriimonas</taxon>
    </lineage>
</organism>
<dbReference type="Pfam" id="PF01966">
    <property type="entry name" value="HD"/>
    <property type="match status" value="1"/>
</dbReference>
<proteinExistence type="predicted"/>
<dbReference type="InterPro" id="IPR003607">
    <property type="entry name" value="HD/PDEase_dom"/>
</dbReference>
<reference evidence="3 4" key="1">
    <citation type="journal article" date="2014" name="PLoS ONE">
        <title>The first complete genome sequence of the class fimbriimonadia in the phylum armatimonadetes.</title>
        <authorList>
            <person name="Hu Z.Y."/>
            <person name="Wang Y.Z."/>
            <person name="Im W.T."/>
            <person name="Wang S.Y."/>
            <person name="Zhao G.P."/>
            <person name="Zheng H.J."/>
            <person name="Quan Z.X."/>
        </authorList>
    </citation>
    <scope>NUCLEOTIDE SEQUENCE [LARGE SCALE GENOMIC DNA]</scope>
    <source>
        <strain evidence="3">Gsoil 348</strain>
    </source>
</reference>